<reference evidence="1" key="1">
    <citation type="submission" date="2019-09" db="EMBL/GenBank/DDBJ databases">
        <title>Draft genome sequences of 48 bacterial type strains from the CCUG.</title>
        <authorList>
            <person name="Tunovic T."/>
            <person name="Pineiro-Iglesias B."/>
            <person name="Unosson C."/>
            <person name="Inganas E."/>
            <person name="Ohlen M."/>
            <person name="Cardew S."/>
            <person name="Jensie-Markopoulos S."/>
            <person name="Salva-Serra F."/>
            <person name="Jaen-Luchoro D."/>
            <person name="Karlsson R."/>
            <person name="Svensson-Stadler L."/>
            <person name="Chun J."/>
            <person name="Moore E."/>
        </authorList>
    </citation>
    <scope>NUCLEOTIDE SEQUENCE</scope>
    <source>
        <strain evidence="1">CCUG 50899</strain>
    </source>
</reference>
<dbReference type="AlphaFoldDB" id="A0A643EYV4"/>
<comment type="caution">
    <text evidence="1">The sequence shown here is derived from an EMBL/GenBank/DDBJ whole genome shotgun (WGS) entry which is preliminary data.</text>
</comment>
<organism evidence="1">
    <name type="scientific">Brucella pituitosa</name>
    <dbReference type="NCBI Taxonomy" id="571256"/>
    <lineage>
        <taxon>Bacteria</taxon>
        <taxon>Pseudomonadati</taxon>
        <taxon>Pseudomonadota</taxon>
        <taxon>Alphaproteobacteria</taxon>
        <taxon>Hyphomicrobiales</taxon>
        <taxon>Brucellaceae</taxon>
        <taxon>Brucella/Ochrobactrum group</taxon>
        <taxon>Brucella</taxon>
    </lineage>
</organism>
<protein>
    <submittedName>
        <fullName evidence="1">Uncharacterized protein</fullName>
    </submittedName>
</protein>
<proteinExistence type="predicted"/>
<dbReference type="RefSeq" id="WP_128093745.1">
    <property type="nucleotide sequence ID" value="NZ_JBHEEN010000005.1"/>
</dbReference>
<sequence length="675" mass="71146">MATLTINGRKVTVDDRFRSLSPEQQEATVEEIAGSLGIAGSDTSPKQDGSLNADNAVRAVGTGVPVLGGFLNRLDAATNATLAPLVDPLLPDSFQKLPGDSWGERYDQALNIQQGKDEAFQSEHPYVNTGLQVAGGIGAMAPAIAAAPGLFGAGGGSLLTNSLAGAGSGAAIGGLDAGVRSDFDPKAVQSGITWGGGLGLFAPAVGRAAGKAVEKVAGRFRSPTAAQQRVSSALSADGVDDVAARLSQMGPDAMPMDLGPNLQAQAAALAGTPGKAQEAVRSAIAQRQAGSGQRVMTALDDALGQTVDTVALADDIIARRSAAARPLYEAAYSKPVPFTKELEDILQRPTVGRALKKAQALAADEGMTSRQWFANVADDGKVSLSNVPDVRQLDLTKRALDDMISTARRTGNNNEARIFSQQRDMLTKMVDDAVPEYAQARNAFSSRSAVIDALEDGRTIFSRQMTPNELRTRLSRMDEAQREAFIQGGRAAIADIMGTARNDATAARSLFAQGYNREKLSMLVGGENTARMLKSLDAEQAFANSRNRVVSNSETFARAQAAKDIGVSGKEPGVMREMLNMNAGNAAAKFADRFTGKMQNAAQQKSNAELARYLTVRAGDPKSLVEALSRVTAAQKRGAITNEQARQFIINVQMQFNQRNGSGRNPLEITVGRPN</sequence>
<dbReference type="EMBL" id="VZPE01000005">
    <property type="protein sequence ID" value="KAB0571087.1"/>
    <property type="molecule type" value="Genomic_DNA"/>
</dbReference>
<evidence type="ECO:0000313" key="1">
    <source>
        <dbReference type="EMBL" id="KAB0571087.1"/>
    </source>
</evidence>
<gene>
    <name evidence="1" type="ORF">F7Q93_14075</name>
</gene>
<name>A0A643EYV4_9HYPH</name>
<accession>A0A643EYV4</accession>